<proteinExistence type="predicted"/>
<evidence type="ECO:0000313" key="2">
    <source>
        <dbReference type="Proteomes" id="UP000785679"/>
    </source>
</evidence>
<accession>A0A8J8SY05</accession>
<protein>
    <submittedName>
        <fullName evidence="1">Uncharacterized protein</fullName>
    </submittedName>
</protein>
<dbReference type="Gene3D" id="3.90.1720.10">
    <property type="entry name" value="endopeptidase domain like (from Nostoc punctiforme)"/>
    <property type="match status" value="1"/>
</dbReference>
<dbReference type="OrthoDB" id="289113at2759"/>
<comment type="caution">
    <text evidence="1">The sequence shown here is derived from an EMBL/GenBank/DDBJ whole genome shotgun (WGS) entry which is preliminary data.</text>
</comment>
<name>A0A8J8SY05_HALGN</name>
<dbReference type="InterPro" id="IPR024453">
    <property type="entry name" value="Peptidase_C92"/>
</dbReference>
<organism evidence="1 2">
    <name type="scientific">Halteria grandinella</name>
    <dbReference type="NCBI Taxonomy" id="5974"/>
    <lineage>
        <taxon>Eukaryota</taxon>
        <taxon>Sar</taxon>
        <taxon>Alveolata</taxon>
        <taxon>Ciliophora</taxon>
        <taxon>Intramacronucleata</taxon>
        <taxon>Spirotrichea</taxon>
        <taxon>Stichotrichia</taxon>
        <taxon>Sporadotrichida</taxon>
        <taxon>Halteriidae</taxon>
        <taxon>Halteria</taxon>
    </lineage>
</organism>
<sequence length="248" mass="28464">MNRQSSLAVQSQNSSSLQNTFQVVPTPQSLSEMKMNIPVQRNFWKYARLCEEDFQKVADTGDIILFKAPDFACKMQRFITNSNYNHIAMILRSSTGSLKFIEATMQQGVEIIDWEIFVHYKCYRHFERVVYRRVGNFQRSKETLTKLEEFIKVAKNKRYSLAATKLLRKHCTNDSDISIKEDKTYFCSELVASLYKNMGLLPPDISASQYWPVNFSSRAGMKLLGGAFLDEEKLLEFNSVISGEGGNA</sequence>
<dbReference type="Pfam" id="PF05708">
    <property type="entry name" value="Peptidase_C92"/>
    <property type="match status" value="1"/>
</dbReference>
<dbReference type="SUPFAM" id="SSF54001">
    <property type="entry name" value="Cysteine proteinases"/>
    <property type="match status" value="1"/>
</dbReference>
<evidence type="ECO:0000313" key="1">
    <source>
        <dbReference type="EMBL" id="TNV74451.1"/>
    </source>
</evidence>
<dbReference type="EMBL" id="RRYP01016975">
    <property type="protein sequence ID" value="TNV74451.1"/>
    <property type="molecule type" value="Genomic_DNA"/>
</dbReference>
<dbReference type="PANTHER" id="PTHR47112">
    <property type="entry name" value="PX DOMAIN-CONTAINING PROTEIN"/>
    <property type="match status" value="1"/>
</dbReference>
<dbReference type="AlphaFoldDB" id="A0A8J8SY05"/>
<dbReference type="InterPro" id="IPR038765">
    <property type="entry name" value="Papain-like_cys_pep_sf"/>
</dbReference>
<keyword evidence="2" id="KW-1185">Reference proteome</keyword>
<gene>
    <name evidence="1" type="ORF">FGO68_gene9227</name>
</gene>
<dbReference type="Proteomes" id="UP000785679">
    <property type="component" value="Unassembled WGS sequence"/>
</dbReference>
<reference evidence="1" key="1">
    <citation type="submission" date="2019-06" db="EMBL/GenBank/DDBJ databases">
        <authorList>
            <person name="Zheng W."/>
        </authorList>
    </citation>
    <scope>NUCLEOTIDE SEQUENCE</scope>
    <source>
        <strain evidence="1">QDHG01</strain>
    </source>
</reference>
<dbReference type="PANTHER" id="PTHR47112:SF1">
    <property type="entry name" value="PX DOMAIN-CONTAINING PROTEIN"/>
    <property type="match status" value="1"/>
</dbReference>